<gene>
    <name evidence="2" type="ORF">SAMN04488054_10917</name>
</gene>
<reference evidence="2 3" key="1">
    <citation type="submission" date="2016-10" db="EMBL/GenBank/DDBJ databases">
        <authorList>
            <person name="de Groot N.N."/>
        </authorList>
    </citation>
    <scope>NUCLEOTIDE SEQUENCE [LARGE SCALE GENOMIC DNA]</scope>
    <source>
        <strain evidence="2 3">CGMCC 1.6134</strain>
    </source>
</reference>
<proteinExistence type="predicted"/>
<dbReference type="STRING" id="266892.SAMN04488054_10917"/>
<keyword evidence="1" id="KW-0732">Signal</keyword>
<dbReference type="PROSITE" id="PS51257">
    <property type="entry name" value="PROKAR_LIPOPROTEIN"/>
    <property type="match status" value="1"/>
</dbReference>
<feature type="signal peptide" evidence="1">
    <location>
        <begin position="1"/>
        <end position="24"/>
    </location>
</feature>
<dbReference type="Proteomes" id="UP000199668">
    <property type="component" value="Unassembled WGS sequence"/>
</dbReference>
<organism evidence="2 3">
    <name type="scientific">Salibacterium qingdaonense</name>
    <dbReference type="NCBI Taxonomy" id="266892"/>
    <lineage>
        <taxon>Bacteria</taxon>
        <taxon>Bacillati</taxon>
        <taxon>Bacillota</taxon>
        <taxon>Bacilli</taxon>
        <taxon>Bacillales</taxon>
        <taxon>Bacillaceae</taxon>
    </lineage>
</organism>
<sequence>MTKRKFLTVLIGILIILAAACSNKQDDNQTGSAGAGDQYKSTYRNNIFLGDSILDGLSEVLDDSRVISNEGATAQFAIEEVDQIVNKKTQDILLCWGPLTY</sequence>
<dbReference type="RefSeq" id="WP_090926693.1">
    <property type="nucleotide sequence ID" value="NZ_FOTY01000009.1"/>
</dbReference>
<evidence type="ECO:0008006" key="4">
    <source>
        <dbReference type="Google" id="ProtNLM"/>
    </source>
</evidence>
<dbReference type="OrthoDB" id="1652311at2"/>
<name>A0A1I4LVS2_9BACI</name>
<evidence type="ECO:0000313" key="2">
    <source>
        <dbReference type="EMBL" id="SFL94975.1"/>
    </source>
</evidence>
<evidence type="ECO:0000313" key="3">
    <source>
        <dbReference type="Proteomes" id="UP000199668"/>
    </source>
</evidence>
<keyword evidence="3" id="KW-1185">Reference proteome</keyword>
<dbReference type="EMBL" id="FOTY01000009">
    <property type="protein sequence ID" value="SFL94975.1"/>
    <property type="molecule type" value="Genomic_DNA"/>
</dbReference>
<dbReference type="AlphaFoldDB" id="A0A1I4LVS2"/>
<accession>A0A1I4LVS2</accession>
<protein>
    <recommendedName>
        <fullName evidence="4">GDSL-like Lipase/Acylhydrolase</fullName>
    </recommendedName>
</protein>
<evidence type="ECO:0000256" key="1">
    <source>
        <dbReference type="SAM" id="SignalP"/>
    </source>
</evidence>
<feature type="chain" id="PRO_5011630303" description="GDSL-like Lipase/Acylhydrolase" evidence="1">
    <location>
        <begin position="25"/>
        <end position="101"/>
    </location>
</feature>